<dbReference type="CDD" id="cd02933">
    <property type="entry name" value="OYE_like_FMN"/>
    <property type="match status" value="1"/>
</dbReference>
<evidence type="ECO:0000313" key="3">
    <source>
        <dbReference type="Proteomes" id="UP000754710"/>
    </source>
</evidence>
<sequence>MAPMTRSRAPEQVPGDLNATYYAQRAGAGLIISEGTQVSALGAGYPWTPGIHTDEQAAGWRTVTDAVHAADGLIFAQLWHVGRMGHPTVHGGTPVAPSAIAPGEEIFTSEGMQPIPTPHELTLDEIAGVIEDFRHAARQAQAAGFDGLEVHGANGYLLDQFLQTGSNERTDGYGGSVAGRARLLLEVTEAVAETWGADRVGVRLSPGGTFSGMSDDDPAETFSYAMKSLDAYGLAYLHVVETSQTLPPVGLDDVGGPTALARSVYSGTIITAGEYDRDSAERAVTENRADLVAFARQYLANPDLPERFRVGAELNDGDQATFYGGGAEGYTDYPTLDAS</sequence>
<feature type="domain" description="NADH:flavin oxidoreductase/NADH oxidase N-terminal" evidence="1">
    <location>
        <begin position="1"/>
        <end position="314"/>
    </location>
</feature>
<dbReference type="InterPro" id="IPR013785">
    <property type="entry name" value="Aldolase_TIM"/>
</dbReference>
<organism evidence="2 3">
    <name type="scientific">Nocardioides jiangsuensis</name>
    <dbReference type="NCBI Taxonomy" id="2866161"/>
    <lineage>
        <taxon>Bacteria</taxon>
        <taxon>Bacillati</taxon>
        <taxon>Actinomycetota</taxon>
        <taxon>Actinomycetes</taxon>
        <taxon>Propionibacteriales</taxon>
        <taxon>Nocardioidaceae</taxon>
        <taxon>Nocardioides</taxon>
    </lineage>
</organism>
<dbReference type="Gene3D" id="3.20.20.70">
    <property type="entry name" value="Aldolase class I"/>
    <property type="match status" value="1"/>
</dbReference>
<name>A0ABS7RFV5_9ACTN</name>
<dbReference type="Proteomes" id="UP000754710">
    <property type="component" value="Unassembled WGS sequence"/>
</dbReference>
<dbReference type="SUPFAM" id="SSF51395">
    <property type="entry name" value="FMN-linked oxidoreductases"/>
    <property type="match status" value="1"/>
</dbReference>
<dbReference type="PANTHER" id="PTHR22893:SF91">
    <property type="entry name" value="NADPH DEHYDROGENASE 2-RELATED"/>
    <property type="match status" value="1"/>
</dbReference>
<evidence type="ECO:0000313" key="2">
    <source>
        <dbReference type="EMBL" id="MBY9073377.1"/>
    </source>
</evidence>
<evidence type="ECO:0000259" key="1">
    <source>
        <dbReference type="Pfam" id="PF00724"/>
    </source>
</evidence>
<dbReference type="PANTHER" id="PTHR22893">
    <property type="entry name" value="NADH OXIDOREDUCTASE-RELATED"/>
    <property type="match status" value="1"/>
</dbReference>
<dbReference type="Pfam" id="PF00724">
    <property type="entry name" value="Oxidored_FMN"/>
    <property type="match status" value="1"/>
</dbReference>
<proteinExistence type="predicted"/>
<comment type="caution">
    <text evidence="2">The sequence shown here is derived from an EMBL/GenBank/DDBJ whole genome shotgun (WGS) entry which is preliminary data.</text>
</comment>
<dbReference type="InterPro" id="IPR001155">
    <property type="entry name" value="OxRdtase_FMN_N"/>
</dbReference>
<protein>
    <submittedName>
        <fullName evidence="2">Alkene reductase</fullName>
    </submittedName>
</protein>
<dbReference type="EMBL" id="JAIEZQ010000001">
    <property type="protein sequence ID" value="MBY9073377.1"/>
    <property type="molecule type" value="Genomic_DNA"/>
</dbReference>
<dbReference type="InterPro" id="IPR045247">
    <property type="entry name" value="Oye-like"/>
</dbReference>
<gene>
    <name evidence="2" type="ORF">K1X13_00960</name>
</gene>
<keyword evidence="3" id="KW-1185">Reference proteome</keyword>
<reference evidence="2 3" key="1">
    <citation type="submission" date="2021-08" db="EMBL/GenBank/DDBJ databases">
        <title>Nocardioides bacterium WL0053 sp. nov., isolated from the sediment.</title>
        <authorList>
            <person name="Wang L."/>
            <person name="Zhang D."/>
            <person name="Zhang A."/>
        </authorList>
    </citation>
    <scope>NUCLEOTIDE SEQUENCE [LARGE SCALE GENOMIC DNA]</scope>
    <source>
        <strain evidence="2 3">WL0053</strain>
    </source>
</reference>
<accession>A0ABS7RFV5</accession>